<dbReference type="GO" id="GO:0005886">
    <property type="term" value="C:plasma membrane"/>
    <property type="evidence" value="ECO:0007669"/>
    <property type="project" value="TreeGrafter"/>
</dbReference>
<organism evidence="9 10">
    <name type="scientific">Quercus lobata</name>
    <name type="common">Valley oak</name>
    <dbReference type="NCBI Taxonomy" id="97700"/>
    <lineage>
        <taxon>Eukaryota</taxon>
        <taxon>Viridiplantae</taxon>
        <taxon>Streptophyta</taxon>
        <taxon>Embryophyta</taxon>
        <taxon>Tracheophyta</taxon>
        <taxon>Spermatophyta</taxon>
        <taxon>Magnoliopsida</taxon>
        <taxon>eudicotyledons</taxon>
        <taxon>Gunneridae</taxon>
        <taxon>Pentapetalae</taxon>
        <taxon>rosids</taxon>
        <taxon>fabids</taxon>
        <taxon>Fagales</taxon>
        <taxon>Fagaceae</taxon>
        <taxon>Quercus</taxon>
    </lineage>
</organism>
<evidence type="ECO:0000256" key="2">
    <source>
        <dbReference type="ARBA" id="ARBA00022692"/>
    </source>
</evidence>
<accession>A0A7N2LP36</accession>
<dbReference type="SUPFAM" id="SSF52058">
    <property type="entry name" value="L domain-like"/>
    <property type="match status" value="1"/>
</dbReference>
<keyword evidence="10" id="KW-1185">Reference proteome</keyword>
<reference evidence="9 10" key="1">
    <citation type="journal article" date="2016" name="G3 (Bethesda)">
        <title>First Draft Assembly and Annotation of the Genome of a California Endemic Oak Quercus lobata Nee (Fagaceae).</title>
        <authorList>
            <person name="Sork V.L."/>
            <person name="Fitz-Gibbon S.T."/>
            <person name="Puiu D."/>
            <person name="Crepeau M."/>
            <person name="Gugger P.F."/>
            <person name="Sherman R."/>
            <person name="Stevens K."/>
            <person name="Langley C.H."/>
            <person name="Pellegrini M."/>
            <person name="Salzberg S.L."/>
        </authorList>
    </citation>
    <scope>NUCLEOTIDE SEQUENCE [LARGE SCALE GENOMIC DNA]</scope>
    <source>
        <strain evidence="9 10">cv. SW786</strain>
    </source>
</reference>
<evidence type="ECO:0000256" key="1">
    <source>
        <dbReference type="ARBA" id="ARBA00004141"/>
    </source>
</evidence>
<dbReference type="InParanoid" id="A0A7N2LP36"/>
<dbReference type="EMBL" id="LRBV02000005">
    <property type="status" value="NOT_ANNOTATED_CDS"/>
    <property type="molecule type" value="Genomic_DNA"/>
</dbReference>
<name>A0A7N2LP36_QUELO</name>
<keyword evidence="5" id="KW-0040">ANK repeat</keyword>
<evidence type="ECO:0000256" key="5">
    <source>
        <dbReference type="ARBA" id="ARBA00023043"/>
    </source>
</evidence>
<evidence type="ECO:0000313" key="9">
    <source>
        <dbReference type="EnsemblPlants" id="QL05p018909:mrna"/>
    </source>
</evidence>
<keyword evidence="6 7" id="KW-0472">Membrane</keyword>
<evidence type="ECO:0000313" key="10">
    <source>
        <dbReference type="Proteomes" id="UP000594261"/>
    </source>
</evidence>
<feature type="domain" description="PGG" evidence="8">
    <location>
        <begin position="74"/>
        <end position="179"/>
    </location>
</feature>
<dbReference type="PANTHER" id="PTHR24186:SF46">
    <property type="entry name" value="PROTEIN ACCELERATED CELL DEATH 6-LIKE"/>
    <property type="match status" value="1"/>
</dbReference>
<evidence type="ECO:0000256" key="3">
    <source>
        <dbReference type="ARBA" id="ARBA00022737"/>
    </source>
</evidence>
<evidence type="ECO:0000256" key="6">
    <source>
        <dbReference type="ARBA" id="ARBA00023136"/>
    </source>
</evidence>
<dbReference type="EnsemblPlants" id="QL05p018909:mrna">
    <property type="protein sequence ID" value="QL05p018909:mrna"/>
    <property type="gene ID" value="QL05p018909"/>
</dbReference>
<dbReference type="Pfam" id="PF13962">
    <property type="entry name" value="PGG"/>
    <property type="match status" value="1"/>
</dbReference>
<proteinExistence type="predicted"/>
<dbReference type="InterPro" id="IPR032675">
    <property type="entry name" value="LRR_dom_sf"/>
</dbReference>
<keyword evidence="4 7" id="KW-1133">Transmembrane helix</keyword>
<reference evidence="9" key="2">
    <citation type="submission" date="2021-01" db="UniProtKB">
        <authorList>
            <consortium name="EnsemblPlants"/>
        </authorList>
    </citation>
    <scope>IDENTIFICATION</scope>
</reference>
<feature type="transmembrane region" description="Helical" evidence="7">
    <location>
        <begin position="119"/>
        <end position="146"/>
    </location>
</feature>
<dbReference type="Gramene" id="QL05p018909:mrna">
    <property type="protein sequence ID" value="QL05p018909:mrna"/>
    <property type="gene ID" value="QL05p018909"/>
</dbReference>
<dbReference type="PANTHER" id="PTHR24186">
    <property type="entry name" value="PROTEIN PHOSPHATASE 1 REGULATORY SUBUNIT"/>
    <property type="match status" value="1"/>
</dbReference>
<evidence type="ECO:0000256" key="4">
    <source>
        <dbReference type="ARBA" id="ARBA00022989"/>
    </source>
</evidence>
<dbReference type="InterPro" id="IPR026961">
    <property type="entry name" value="PGG_dom"/>
</dbReference>
<keyword evidence="2 7" id="KW-0812">Transmembrane</keyword>
<keyword evidence="3" id="KW-0677">Repeat</keyword>
<comment type="subcellular location">
    <subcellularLocation>
        <location evidence="1">Membrane</location>
        <topology evidence="1">Multi-pass membrane protein</topology>
    </subcellularLocation>
</comment>
<evidence type="ECO:0000256" key="7">
    <source>
        <dbReference type="SAM" id="Phobius"/>
    </source>
</evidence>
<sequence>MIGNQVGDQIKLALVFGGRSIPSKTGTSLTLDSISYNQLTRQALRYAGAPRAPRSTSSKNMPIMMPPLKLHNEDKYKDRVGTLLLVATLVATVTFATAFTVPGGYNGSGGVATFLEKKMFQLFVICNTIAMYSAIAVVVTLIWAQLGDLNLVIAAFKFAVPIFGLALTMVSVAFMIALFYHILILSNLASDFWAVKSFPSDFRAVESFPVENLLPTSLTTLFLDGFQNLRSLDNKGLQHLTSLQQLWIVNCPELKHMPKVGLPVSIYYLRISFSKQCKEKKGKEWRKIAQILQTAQEAQHVAAPSVHFVLTSMSSPTPVFTIKIIKLTRQWSRVTGRESWQLAQDCSVEEAQQDINAAHVESESIENGPGGLFEFIEKRLKEMVIVMQDKGFFLKAWAPTTSRMLLKISYSKMWV</sequence>
<evidence type="ECO:0000259" key="8">
    <source>
        <dbReference type="Pfam" id="PF13962"/>
    </source>
</evidence>
<dbReference type="Proteomes" id="UP000594261">
    <property type="component" value="Chromosome 5"/>
</dbReference>
<feature type="transmembrane region" description="Helical" evidence="7">
    <location>
        <begin position="158"/>
        <end position="183"/>
    </location>
</feature>
<protein>
    <recommendedName>
        <fullName evidence="8">PGG domain-containing protein</fullName>
    </recommendedName>
</protein>
<dbReference type="Gene3D" id="3.80.10.10">
    <property type="entry name" value="Ribonuclease Inhibitor"/>
    <property type="match status" value="1"/>
</dbReference>
<dbReference type="AlphaFoldDB" id="A0A7N2LP36"/>
<feature type="transmembrane region" description="Helical" evidence="7">
    <location>
        <begin position="80"/>
        <end position="99"/>
    </location>
</feature>